<name>C5FD57_ARTOC</name>
<reference evidence="2" key="1">
    <citation type="journal article" date="2012" name="MBio">
        <title>Comparative genome analysis of Trichophyton rubrum and related dermatophytes reveals candidate genes involved in infection.</title>
        <authorList>
            <person name="Martinez D.A."/>
            <person name="Oliver B.G."/>
            <person name="Graeser Y."/>
            <person name="Goldberg J.M."/>
            <person name="Li W."/>
            <person name="Martinez-Rossi N.M."/>
            <person name="Monod M."/>
            <person name="Shelest E."/>
            <person name="Barton R.C."/>
            <person name="Birch E."/>
            <person name="Brakhage A.A."/>
            <person name="Chen Z."/>
            <person name="Gurr S.J."/>
            <person name="Heiman D."/>
            <person name="Heitman J."/>
            <person name="Kosti I."/>
            <person name="Rossi A."/>
            <person name="Saif S."/>
            <person name="Samalova M."/>
            <person name="Saunders C.W."/>
            <person name="Shea T."/>
            <person name="Summerbell R.C."/>
            <person name="Xu J."/>
            <person name="Young S."/>
            <person name="Zeng Q."/>
            <person name="Birren B.W."/>
            <person name="Cuomo C.A."/>
            <person name="White T.C."/>
        </authorList>
    </citation>
    <scope>NUCLEOTIDE SEQUENCE [LARGE SCALE GENOMIC DNA]</scope>
    <source>
        <strain evidence="2">ATCC MYA-4605 / CBS 113480</strain>
    </source>
</reference>
<organism evidence="1 2">
    <name type="scientific">Arthroderma otae (strain ATCC MYA-4605 / CBS 113480)</name>
    <name type="common">Microsporum canis</name>
    <dbReference type="NCBI Taxonomy" id="554155"/>
    <lineage>
        <taxon>Eukaryota</taxon>
        <taxon>Fungi</taxon>
        <taxon>Dikarya</taxon>
        <taxon>Ascomycota</taxon>
        <taxon>Pezizomycotina</taxon>
        <taxon>Eurotiomycetes</taxon>
        <taxon>Eurotiomycetidae</taxon>
        <taxon>Onygenales</taxon>
        <taxon>Arthrodermataceae</taxon>
        <taxon>Microsporum</taxon>
    </lineage>
</organism>
<dbReference type="AlphaFoldDB" id="C5FD57"/>
<accession>C5FD57</accession>
<dbReference type="GeneID" id="9225831"/>
<dbReference type="EMBL" id="DS995701">
    <property type="protein sequence ID" value="EEQ27741.1"/>
    <property type="molecule type" value="Genomic_DNA"/>
</dbReference>
<evidence type="ECO:0000313" key="1">
    <source>
        <dbReference type="EMBL" id="EEQ27741.1"/>
    </source>
</evidence>
<keyword evidence="2" id="KW-1185">Reference proteome</keyword>
<dbReference type="VEuPathDB" id="FungiDB:MCYG_00629"/>
<dbReference type="HOGENOM" id="CLU_2249471_0_0_1"/>
<evidence type="ECO:0000313" key="2">
    <source>
        <dbReference type="Proteomes" id="UP000002035"/>
    </source>
</evidence>
<sequence>MVHIRAGNLTGPTSHIIYAQQLACDRQKVVSLPGFSHKKAATTSFKRSRMSGSIRSLLKMLLTRPATRMTVKRDDTLPAGVRARRTYYKTGPLFICNQSMRVCL</sequence>
<protein>
    <submittedName>
        <fullName evidence="1">Uncharacterized protein</fullName>
    </submittedName>
</protein>
<proteinExistence type="predicted"/>
<dbReference type="Proteomes" id="UP000002035">
    <property type="component" value="Unassembled WGS sequence"/>
</dbReference>
<gene>
    <name evidence="1" type="ORF">MCYG_00629</name>
</gene>
<dbReference type="RefSeq" id="XP_002850525.1">
    <property type="nucleotide sequence ID" value="XM_002850479.1"/>
</dbReference>